<dbReference type="AlphaFoldDB" id="A0A1G6SS12"/>
<dbReference type="SUPFAM" id="SSF53448">
    <property type="entry name" value="Nucleotide-diphospho-sugar transferases"/>
    <property type="match status" value="1"/>
</dbReference>
<keyword evidence="3" id="KW-1185">Reference proteome</keyword>
<reference evidence="3" key="1">
    <citation type="submission" date="2016-10" db="EMBL/GenBank/DDBJ databases">
        <authorList>
            <person name="Varghese N."/>
            <person name="Submissions S."/>
        </authorList>
    </citation>
    <scope>NUCLEOTIDE SEQUENCE [LARGE SCALE GENOMIC DNA]</scope>
    <source>
        <strain evidence="3">DSM 18609</strain>
    </source>
</reference>
<dbReference type="STRING" id="390242.SAMN04488024_104342"/>
<dbReference type="PANTHER" id="PTHR22916:SF3">
    <property type="entry name" value="UDP-GLCNAC:BETAGAL BETA-1,3-N-ACETYLGLUCOSAMINYLTRANSFERASE-LIKE PROTEIN 1"/>
    <property type="match status" value="1"/>
</dbReference>
<evidence type="ECO:0000313" key="3">
    <source>
        <dbReference type="Proteomes" id="UP000199455"/>
    </source>
</evidence>
<dbReference type="Gene3D" id="3.90.550.10">
    <property type="entry name" value="Spore Coat Polysaccharide Biosynthesis Protein SpsA, Chain A"/>
    <property type="match status" value="1"/>
</dbReference>
<sequence length="294" mass="34382">MSSFIMEPNHNDIMVSIFCITYNHSKFIAKALDGFLMQQCNFKTEIIIGDDCSTDGTAEIIDDYVARYPGRITRLKAPKNIGATQNVIRVALETKGKYVATCDGDDYWTDPYKLQKQVDFLENNPDYVMCCHYTREINFDDTEVFYLDFNPVPLKYSFSDLIINKQVETCTATILYRNIEPIKNLYKNEWFLKCHACDKFLKLYCTWVTGKKIYVLPEVMSCYRRHPGGIWSPVSYVPLKKMQLSDFNIIAKIFTYTGLQKIKLLHFYLKRYFLFEVKHKTFGNAFQTIKTIVN</sequence>
<organism evidence="2 3">
    <name type="scientific">Pedobacter soli</name>
    <dbReference type="NCBI Taxonomy" id="390242"/>
    <lineage>
        <taxon>Bacteria</taxon>
        <taxon>Pseudomonadati</taxon>
        <taxon>Bacteroidota</taxon>
        <taxon>Sphingobacteriia</taxon>
        <taxon>Sphingobacteriales</taxon>
        <taxon>Sphingobacteriaceae</taxon>
        <taxon>Pedobacter</taxon>
    </lineage>
</organism>
<dbReference type="Proteomes" id="UP000199455">
    <property type="component" value="Unassembled WGS sequence"/>
</dbReference>
<dbReference type="Pfam" id="PF00535">
    <property type="entry name" value="Glycos_transf_2"/>
    <property type="match status" value="1"/>
</dbReference>
<dbReference type="InterPro" id="IPR029044">
    <property type="entry name" value="Nucleotide-diphossugar_trans"/>
</dbReference>
<name>A0A1G6SS12_9SPHI</name>
<dbReference type="GO" id="GO:0016758">
    <property type="term" value="F:hexosyltransferase activity"/>
    <property type="evidence" value="ECO:0007669"/>
    <property type="project" value="UniProtKB-ARBA"/>
</dbReference>
<dbReference type="InterPro" id="IPR001173">
    <property type="entry name" value="Glyco_trans_2-like"/>
</dbReference>
<keyword evidence="2" id="KW-0808">Transferase</keyword>
<evidence type="ECO:0000259" key="1">
    <source>
        <dbReference type="Pfam" id="PF00535"/>
    </source>
</evidence>
<evidence type="ECO:0000313" key="2">
    <source>
        <dbReference type="EMBL" id="SDD19609.1"/>
    </source>
</evidence>
<proteinExistence type="predicted"/>
<dbReference type="EMBL" id="FMZH01000004">
    <property type="protein sequence ID" value="SDD19609.1"/>
    <property type="molecule type" value="Genomic_DNA"/>
</dbReference>
<dbReference type="PANTHER" id="PTHR22916">
    <property type="entry name" value="GLYCOSYLTRANSFERASE"/>
    <property type="match status" value="1"/>
</dbReference>
<feature type="domain" description="Glycosyltransferase 2-like" evidence="1">
    <location>
        <begin position="16"/>
        <end position="144"/>
    </location>
</feature>
<protein>
    <submittedName>
        <fullName evidence="2">Glycosyltransferase involved in cell wall bisynthesis</fullName>
    </submittedName>
</protein>
<dbReference type="RefSeq" id="WP_090768720.1">
    <property type="nucleotide sequence ID" value="NZ_FMZH01000004.1"/>
</dbReference>
<gene>
    <name evidence="2" type="ORF">SAMN04488024_104342</name>
</gene>
<accession>A0A1G6SS12</accession>